<dbReference type="Gene3D" id="1.20.5.2230">
    <property type="match status" value="1"/>
</dbReference>
<feature type="compositionally biased region" description="Polar residues" evidence="9">
    <location>
        <begin position="580"/>
        <end position="592"/>
    </location>
</feature>
<evidence type="ECO:0000256" key="8">
    <source>
        <dbReference type="SAM" id="Coils"/>
    </source>
</evidence>
<feature type="coiled-coil region" evidence="8">
    <location>
        <begin position="629"/>
        <end position="689"/>
    </location>
</feature>
<feature type="compositionally biased region" description="Basic and acidic residues" evidence="9">
    <location>
        <begin position="799"/>
        <end position="831"/>
    </location>
</feature>
<accession>A0AAV6USQ5</accession>
<evidence type="ECO:0000256" key="4">
    <source>
        <dbReference type="ARBA" id="ARBA00022490"/>
    </source>
</evidence>
<dbReference type="AlphaFoldDB" id="A0AAV6USQ5"/>
<protein>
    <recommendedName>
        <fullName evidence="10">Inner centromere protein ARK-binding domain-containing protein</fullName>
    </recommendedName>
</protein>
<dbReference type="GO" id="GO:0005819">
    <property type="term" value="C:spindle"/>
    <property type="evidence" value="ECO:0007669"/>
    <property type="project" value="UniProtKB-SubCell"/>
</dbReference>
<comment type="subcellular location">
    <subcellularLocation>
        <location evidence="2">Cytoplasm</location>
        <location evidence="2">Cytoskeleton</location>
        <location evidence="2">Spindle</location>
    </subcellularLocation>
    <subcellularLocation>
        <location evidence="1">Nucleus</location>
    </subcellularLocation>
</comment>
<proteinExistence type="inferred from homology"/>
<keyword evidence="6" id="KW-0206">Cytoskeleton</keyword>
<dbReference type="EMBL" id="JAFNEN010000294">
    <property type="protein sequence ID" value="KAG8186683.1"/>
    <property type="molecule type" value="Genomic_DNA"/>
</dbReference>
<name>A0AAV6USQ5_9ARAC</name>
<evidence type="ECO:0000256" key="7">
    <source>
        <dbReference type="ARBA" id="ARBA00023242"/>
    </source>
</evidence>
<feature type="region of interest" description="Disordered" evidence="9">
    <location>
        <begin position="872"/>
        <end position="891"/>
    </location>
</feature>
<keyword evidence="5" id="KW-0159">Chromosome partition</keyword>
<feature type="domain" description="Inner centromere protein ARK-binding" evidence="10">
    <location>
        <begin position="1010"/>
        <end position="1070"/>
    </location>
</feature>
<evidence type="ECO:0000256" key="9">
    <source>
        <dbReference type="SAM" id="MobiDB-lite"/>
    </source>
</evidence>
<keyword evidence="7" id="KW-0539">Nucleus</keyword>
<keyword evidence="12" id="KW-1185">Reference proteome</keyword>
<feature type="region of interest" description="Disordered" evidence="9">
    <location>
        <begin position="514"/>
        <end position="598"/>
    </location>
</feature>
<feature type="region of interest" description="Disordered" evidence="9">
    <location>
        <begin position="799"/>
        <end position="836"/>
    </location>
</feature>
<gene>
    <name evidence="11" type="ORF">JTE90_014757</name>
</gene>
<dbReference type="PANTHER" id="PTHR13142">
    <property type="entry name" value="INNER CENTROMERE PROTEIN"/>
    <property type="match status" value="1"/>
</dbReference>
<dbReference type="InterPro" id="IPR005635">
    <property type="entry name" value="Inner_centromere_prot_ARK-bd"/>
</dbReference>
<comment type="similarity">
    <text evidence="3">Belongs to the INCENP family.</text>
</comment>
<dbReference type="GO" id="GO:0005634">
    <property type="term" value="C:nucleus"/>
    <property type="evidence" value="ECO:0007669"/>
    <property type="project" value="UniProtKB-SubCell"/>
</dbReference>
<evidence type="ECO:0000313" key="11">
    <source>
        <dbReference type="EMBL" id="KAG8186683.1"/>
    </source>
</evidence>
<dbReference type="PANTHER" id="PTHR13142:SF1">
    <property type="entry name" value="INNER CENTROMERE PROTEIN"/>
    <property type="match status" value="1"/>
</dbReference>
<dbReference type="GO" id="GO:0007059">
    <property type="term" value="P:chromosome segregation"/>
    <property type="evidence" value="ECO:0007669"/>
    <property type="project" value="UniProtKB-KW"/>
</dbReference>
<keyword evidence="8" id="KW-0175">Coiled coil</keyword>
<sequence length="1093" mass="125198">MLEELILLSSKANKIINSKELIGPVLCNEYRQKVAEIVHCKSVQELLLKNYGSAVETQEDSPKICYLPLEEYKVHLRSKNEVTDPTDDKMDIDGSKEFHKVSDVDDLLIKDSESLKVNNGVFDPINHKDSGFYTDGESIRHNPHSVSGNCNFEEFRILEEVTNSENTIILNFDDNSPGNNSEVPVYNCTYEEYRNVDVFEEIEEDNDNYFSIKTTTISSVVKTASYSLEATQVENESNFNNENGRDANPSEDNIHGLIHISPHNNQEANVDRTHTGKQEEIPLLCIDDEDSNYPPIENSVNDGVNTDGDFIRISNTYSLNSDTQDWHLEDYFGNISLEVEVPTSNVVNEITQNTNEVVSKNDFFQNSSLRSSLENQNIECERNLSGSDTSGIPLCNDDADVLMLHNELRMANNTDKIALLSSIGDCNNSNVHSEMTSPETINPLANITAQDTTGSKNEIISLRGDENNRMIFEITHPQAENLILNVNDSQRMTFLENGKDSEFIPTKTKCRESFNSSNLCLPKNKRRKKNVPDGDKLVFNTRSRSSRVGKEHSQNYRQRVEKTVSEEKYSNKQHTKVKNQTKTSYPRGSHLSTVKAHKEKLTISPTIKRKKENSVSRRFGYSSSRVLSMPSAEEKAKTREEKVQKLQERREKMERQREERIRIQEERRKKKFEQHEELLREKIEQVRNKGRIKRGRKAAKKDSVPNIEASEEVSKLDRTYLVPKTPKLIDLSSAECFNETVVKSSSDSLKGNKLSNILPTSLNGVLDIKEQYKLRREKDKQCHVESPTIHHRKTIQPIEKDHPDFGYSRKEKFPNGKRTPDNRNFAGDKTKAKPRIPKKCISSKQRFATEKYLTRQLKRKLQLNSSIKQSQLMSNSEIRRERSLPPTHGSLEVPYEDAKLKMKPSVVLKRLDDTTILEATLPYNTPKEKQQNLQFFDPKLSILKPKVILKDISPQIATVIRKNNAKKPRKQFGNKQTNSMENILPECSRSASSKKLIAIADDDNYEMSDFNEESSDDSDATPPKRKRIPMWALGLHLKEALIHQHYMPPNTDEIFGTFGENNEVDLVEIFSIDKPYYRHRTSSATWSDKLITK</sequence>
<feature type="compositionally biased region" description="Basic and acidic residues" evidence="9">
    <location>
        <begin position="548"/>
        <end position="570"/>
    </location>
</feature>
<dbReference type="Pfam" id="PF03941">
    <property type="entry name" value="INCENP_ARK-bind"/>
    <property type="match status" value="1"/>
</dbReference>
<evidence type="ECO:0000256" key="5">
    <source>
        <dbReference type="ARBA" id="ARBA00022829"/>
    </source>
</evidence>
<evidence type="ECO:0000256" key="3">
    <source>
        <dbReference type="ARBA" id="ARBA00010042"/>
    </source>
</evidence>
<evidence type="ECO:0000256" key="2">
    <source>
        <dbReference type="ARBA" id="ARBA00004186"/>
    </source>
</evidence>
<evidence type="ECO:0000256" key="6">
    <source>
        <dbReference type="ARBA" id="ARBA00023212"/>
    </source>
</evidence>
<evidence type="ECO:0000259" key="10">
    <source>
        <dbReference type="Pfam" id="PF03941"/>
    </source>
</evidence>
<evidence type="ECO:0000313" key="12">
    <source>
        <dbReference type="Proteomes" id="UP000827092"/>
    </source>
</evidence>
<organism evidence="11 12">
    <name type="scientific">Oedothorax gibbosus</name>
    <dbReference type="NCBI Taxonomy" id="931172"/>
    <lineage>
        <taxon>Eukaryota</taxon>
        <taxon>Metazoa</taxon>
        <taxon>Ecdysozoa</taxon>
        <taxon>Arthropoda</taxon>
        <taxon>Chelicerata</taxon>
        <taxon>Arachnida</taxon>
        <taxon>Araneae</taxon>
        <taxon>Araneomorphae</taxon>
        <taxon>Entelegynae</taxon>
        <taxon>Araneoidea</taxon>
        <taxon>Linyphiidae</taxon>
        <taxon>Erigoninae</taxon>
        <taxon>Oedothorax</taxon>
    </lineage>
</organism>
<keyword evidence="4" id="KW-0963">Cytoplasm</keyword>
<evidence type="ECO:0000256" key="1">
    <source>
        <dbReference type="ARBA" id="ARBA00004123"/>
    </source>
</evidence>
<dbReference type="Proteomes" id="UP000827092">
    <property type="component" value="Unassembled WGS sequence"/>
</dbReference>
<reference evidence="11 12" key="1">
    <citation type="journal article" date="2022" name="Nat. Ecol. Evol.">
        <title>A masculinizing supergene underlies an exaggerated male reproductive morph in a spider.</title>
        <authorList>
            <person name="Hendrickx F."/>
            <person name="De Corte Z."/>
            <person name="Sonet G."/>
            <person name="Van Belleghem S.M."/>
            <person name="Kostlbacher S."/>
            <person name="Vangestel C."/>
        </authorList>
    </citation>
    <scope>NUCLEOTIDE SEQUENCE [LARGE SCALE GENOMIC DNA]</scope>
    <source>
        <strain evidence="11">W744_W776</strain>
    </source>
</reference>
<comment type="caution">
    <text evidence="11">The sequence shown here is derived from an EMBL/GenBank/DDBJ whole genome shotgun (WGS) entry which is preliminary data.</text>
</comment>